<name>A0A223AQJ4_9FIRM</name>
<proteinExistence type="predicted"/>
<reference evidence="7" key="1">
    <citation type="submission" date="2016-05" db="EMBL/GenBank/DDBJ databases">
        <authorList>
            <person name="Holder M.E."/>
            <person name="Ajami N.J."/>
            <person name="Petrosino J.F."/>
        </authorList>
    </citation>
    <scope>NUCLEOTIDE SEQUENCE [LARGE SCALE GENOMIC DNA]</scope>
    <source>
        <strain evidence="7">ATCC 700696</strain>
    </source>
</reference>
<feature type="signal peptide" evidence="4">
    <location>
        <begin position="1"/>
        <end position="24"/>
    </location>
</feature>
<dbReference type="EMBL" id="CP016199">
    <property type="protein sequence ID" value="ASS37230.1"/>
    <property type="molecule type" value="Genomic_DNA"/>
</dbReference>
<accession>A0A223AQJ4</accession>
<keyword evidence="3" id="KW-0472">Membrane</keyword>
<organism evidence="6 7">
    <name type="scientific">Mogibacterium pumilum</name>
    <dbReference type="NCBI Taxonomy" id="86332"/>
    <lineage>
        <taxon>Bacteria</taxon>
        <taxon>Bacillati</taxon>
        <taxon>Bacillota</taxon>
        <taxon>Clostridia</taxon>
        <taxon>Peptostreptococcales</taxon>
        <taxon>Anaerovoracaceae</taxon>
        <taxon>Mogibacterium</taxon>
    </lineage>
</organism>
<evidence type="ECO:0000256" key="2">
    <source>
        <dbReference type="SAM" id="MobiDB-lite"/>
    </source>
</evidence>
<sequence length="262" mass="29057">MKRRGLIAVLSMLMVIISTSMCFAADDTAFALKSSYPKNGQKNTSIENLGVKLYFNHSVSSKAAQANNAKSVKIVDKDGKKIPIKVLTANDDSGLVLVLGDSTNKNFKVKNNSEYKLVISAGFVDDNGNTLGKETVVKFKTFNQTLNTTINMIMMVIMFGGIMVVTIRQQHNKDDDEKVEKEKSGETTFNPYKEAKKTGKSVEEVIAEEKKRVAKAEKRAKKKGTHKVEEKLEISELLPNVYKVHKPSPVKSRKSGHKKSSK</sequence>
<evidence type="ECO:0000256" key="1">
    <source>
        <dbReference type="ARBA" id="ARBA00022729"/>
    </source>
</evidence>
<dbReference type="OrthoDB" id="2081475at2"/>
<keyword evidence="7" id="KW-1185">Reference proteome</keyword>
<feature type="domain" description="SbsA Ig-like" evidence="5">
    <location>
        <begin position="26"/>
        <end position="141"/>
    </location>
</feature>
<feature type="chain" id="PRO_5013188858" description="SbsA Ig-like domain-containing protein" evidence="4">
    <location>
        <begin position="25"/>
        <end position="262"/>
    </location>
</feature>
<dbReference type="Pfam" id="PF13205">
    <property type="entry name" value="Big_5"/>
    <property type="match status" value="1"/>
</dbReference>
<feature type="region of interest" description="Disordered" evidence="2">
    <location>
        <begin position="171"/>
        <end position="198"/>
    </location>
</feature>
<keyword evidence="1 4" id="KW-0732">Signal</keyword>
<feature type="compositionally biased region" description="Basic and acidic residues" evidence="2">
    <location>
        <begin position="171"/>
        <end position="185"/>
    </location>
</feature>
<dbReference type="RefSeq" id="WP_094233450.1">
    <property type="nucleotide sequence ID" value="NZ_CP016199.1"/>
</dbReference>
<feature type="transmembrane region" description="Helical" evidence="3">
    <location>
        <begin position="149"/>
        <end position="167"/>
    </location>
</feature>
<protein>
    <recommendedName>
        <fullName evidence="5">SbsA Ig-like domain-containing protein</fullName>
    </recommendedName>
</protein>
<evidence type="ECO:0000256" key="4">
    <source>
        <dbReference type="SAM" id="SignalP"/>
    </source>
</evidence>
<evidence type="ECO:0000313" key="7">
    <source>
        <dbReference type="Proteomes" id="UP000214689"/>
    </source>
</evidence>
<dbReference type="InterPro" id="IPR032812">
    <property type="entry name" value="SbsA_Ig"/>
</dbReference>
<evidence type="ECO:0000256" key="3">
    <source>
        <dbReference type="SAM" id="Phobius"/>
    </source>
</evidence>
<keyword evidence="3" id="KW-1133">Transmembrane helix</keyword>
<evidence type="ECO:0000259" key="5">
    <source>
        <dbReference type="Pfam" id="PF13205"/>
    </source>
</evidence>
<dbReference type="AlphaFoldDB" id="A0A223AQJ4"/>
<dbReference type="Proteomes" id="UP000214689">
    <property type="component" value="Chromosome"/>
</dbReference>
<gene>
    <name evidence="6" type="ORF">AXF17_01245</name>
</gene>
<evidence type="ECO:0000313" key="6">
    <source>
        <dbReference type="EMBL" id="ASS37230.1"/>
    </source>
</evidence>
<keyword evidence="3" id="KW-0812">Transmembrane</keyword>